<accession>A0ABS1Z9B0</accession>
<comment type="caution">
    <text evidence="1">The sequence shown here is derived from an EMBL/GenBank/DDBJ whole genome shotgun (WGS) entry which is preliminary data.</text>
</comment>
<protein>
    <submittedName>
        <fullName evidence="1">Head processing protein</fullName>
    </submittedName>
</protein>
<name>A0ABS1Z9B0_9GAMM</name>
<organism evidence="1 2">
    <name type="scientific">Pantoea eucrina</name>
    <dbReference type="NCBI Taxonomy" id="472693"/>
    <lineage>
        <taxon>Bacteria</taxon>
        <taxon>Pseudomonadati</taxon>
        <taxon>Pseudomonadota</taxon>
        <taxon>Gammaproteobacteria</taxon>
        <taxon>Enterobacterales</taxon>
        <taxon>Erwiniaceae</taxon>
        <taxon>Pantoea</taxon>
    </lineage>
</organism>
<reference evidence="1 2" key="1">
    <citation type="submission" date="2021-01" db="EMBL/GenBank/DDBJ databases">
        <title>Complete genome sequence of Pantoea eucrina OB49, a heavy metal tolerant bacterium with PGPR potential isolated from wheat in Algeria.</title>
        <authorList>
            <person name="Lekired A."/>
            <person name="Ouzari I.H."/>
        </authorList>
    </citation>
    <scope>NUCLEOTIDE SEQUENCE [LARGE SCALE GENOMIC DNA]</scope>
    <source>
        <strain evidence="1 2">OB49</strain>
    </source>
</reference>
<dbReference type="Proteomes" id="UP000809137">
    <property type="component" value="Unassembled WGS sequence"/>
</dbReference>
<evidence type="ECO:0000313" key="2">
    <source>
        <dbReference type="Proteomes" id="UP000809137"/>
    </source>
</evidence>
<keyword evidence="2" id="KW-1185">Reference proteome</keyword>
<proteinExistence type="predicted"/>
<dbReference type="RefSeq" id="WP_040113229.1">
    <property type="nucleotide sequence ID" value="NZ_JAFCXS010000015.1"/>
</dbReference>
<sequence length="334" mass="36971">MKALRTVTDRFSLIDKIRRFTPQNDRNYLLRSVRETFSSPETQERIQLGEMFGYYGHGRRAAYYAKTGRLNLPEFAVVMVDGKPVTIENVPSNRTLEASVDDNGVVTHVQEILDTDPGNIVDGMSRSRAGGWSWATGGDDNAVSKVTSFHGFDYVTVPNYISLEHPSAMLESASDRESMICAGLVEKGYSENQAADIFQHFESMRGQAAMFESGDASLLESALHIEHGKRLELEDRLRSANLMIENAGNVAKARRKVMKEALASLPLFISKEQTAALCRMDTPEDAQIVAAMLESIGSNVTATLPIGAQQKHSLPQTRQKATECNPLLWINSVK</sequence>
<gene>
    <name evidence="1" type="ORF">JJB79_16670</name>
</gene>
<evidence type="ECO:0000313" key="1">
    <source>
        <dbReference type="EMBL" id="MBM0749024.1"/>
    </source>
</evidence>
<dbReference type="EMBL" id="JAFCXS010000015">
    <property type="protein sequence ID" value="MBM0749024.1"/>
    <property type="molecule type" value="Genomic_DNA"/>
</dbReference>